<sequence length="679" mass="76025">MAERAVTRSLSTRIWDPKSQSHYKDFHAVIQLHRESKATLGHLPFAAFEAAGDKGQLVLGLIDDEIAGYVLFSTPRQHLIRLVHVCVGDSARRSGLARAMVNKVIDLNPARTMITAHCRVDYGLDDFWRSLDMAPTGQRPGRAKAGSTLTIWTRSIGQLDLFESALYDLTKPKAVLDSNVIIDLYSSSTFQRPEREESLGLEADWLIGEVELTISPEVASDIDRLQLESERDRVREALNGLVTLRREGGMRGLASELLRRMPERLTSGDASLADDVKHLADAILAGAEFFVTRDSNLIAACETWIEAEFGTEVLRPVDLIQRLMPPAPPFRFRSEQLEAVGLQWEKVASLSSRLEEAFVERTSREKGTALRRQLQAILAKPSEFGLQVLVDERSRLWALLATELRDATLHVPILRVGSGSLGETIAFQLVRHLRWRALEQGADSISITDQALSPVLRSALQADGFTGKGPSVKLSWLAPPDAAARAITDTEVSEYERMNWPQVLLERNIPVYIVPIQPRYARELIGYNDTLFNTREKRALGFARHVVYFAAPKGVQEVPSRVLWYVSWDPKGHKASAVRAVVAHSRVVEATTLPVEAAIEQYRAIGTLRTREIEAHATNGKVAVLRVEDTQLLERPIDRATFDRILKKHDVTTSKITARRATPGVFDDVMRMQPRWAER</sequence>
<dbReference type="PROSITE" id="PS51186">
    <property type="entry name" value="GNAT"/>
    <property type="match status" value="1"/>
</dbReference>
<dbReference type="InterPro" id="IPR016181">
    <property type="entry name" value="Acyl_CoA_acyltransferase"/>
</dbReference>
<dbReference type="EMBL" id="JBHUNE010000008">
    <property type="protein sequence ID" value="MFD2759102.1"/>
    <property type="molecule type" value="Genomic_DNA"/>
</dbReference>
<gene>
    <name evidence="2" type="ORF">ACFSW7_12015</name>
</gene>
<dbReference type="EC" id="2.3.1.-" evidence="2"/>
<evidence type="ECO:0000313" key="3">
    <source>
        <dbReference type="Proteomes" id="UP001597492"/>
    </source>
</evidence>
<dbReference type="GO" id="GO:0016746">
    <property type="term" value="F:acyltransferase activity"/>
    <property type="evidence" value="ECO:0007669"/>
    <property type="project" value="UniProtKB-KW"/>
</dbReference>
<keyword evidence="3" id="KW-1185">Reference proteome</keyword>
<evidence type="ECO:0000313" key="2">
    <source>
        <dbReference type="EMBL" id="MFD2759102.1"/>
    </source>
</evidence>
<dbReference type="Proteomes" id="UP001597492">
    <property type="component" value="Unassembled WGS sequence"/>
</dbReference>
<evidence type="ECO:0000259" key="1">
    <source>
        <dbReference type="PROSITE" id="PS51186"/>
    </source>
</evidence>
<reference evidence="3" key="1">
    <citation type="journal article" date="2019" name="Int. J. Syst. Evol. Microbiol.">
        <title>The Global Catalogue of Microorganisms (GCM) 10K type strain sequencing project: providing services to taxonomists for standard genome sequencing and annotation.</title>
        <authorList>
            <consortium name="The Broad Institute Genomics Platform"/>
            <consortium name="The Broad Institute Genome Sequencing Center for Infectious Disease"/>
            <person name="Wu L."/>
            <person name="Ma J."/>
        </authorList>
    </citation>
    <scope>NUCLEOTIDE SEQUENCE [LARGE SCALE GENOMIC DNA]</scope>
    <source>
        <strain evidence="3">TISTR 1514</strain>
    </source>
</reference>
<proteinExistence type="predicted"/>
<dbReference type="CDD" id="cd04301">
    <property type="entry name" value="NAT_SF"/>
    <property type="match status" value="1"/>
</dbReference>
<name>A0ABW5UZI0_9MICO</name>
<keyword evidence="2" id="KW-0012">Acyltransferase</keyword>
<accession>A0ABW5UZI0</accession>
<dbReference type="InterPro" id="IPR000182">
    <property type="entry name" value="GNAT_dom"/>
</dbReference>
<dbReference type="Gene3D" id="3.40.630.30">
    <property type="match status" value="1"/>
</dbReference>
<organism evidence="2 3">
    <name type="scientific">Gulosibacter faecalis</name>
    <dbReference type="NCBI Taxonomy" id="272240"/>
    <lineage>
        <taxon>Bacteria</taxon>
        <taxon>Bacillati</taxon>
        <taxon>Actinomycetota</taxon>
        <taxon>Actinomycetes</taxon>
        <taxon>Micrococcales</taxon>
        <taxon>Microbacteriaceae</taxon>
        <taxon>Gulosibacter</taxon>
    </lineage>
</organism>
<dbReference type="SUPFAM" id="SSF55729">
    <property type="entry name" value="Acyl-CoA N-acyltransferases (Nat)"/>
    <property type="match status" value="1"/>
</dbReference>
<feature type="domain" description="N-acetyltransferase" evidence="1">
    <location>
        <begin position="12"/>
        <end position="157"/>
    </location>
</feature>
<protein>
    <submittedName>
        <fullName evidence="2">GNAT family N-acetyltransferase</fullName>
        <ecNumber evidence="2">2.3.1.-</ecNumber>
    </submittedName>
</protein>
<comment type="caution">
    <text evidence="2">The sequence shown here is derived from an EMBL/GenBank/DDBJ whole genome shotgun (WGS) entry which is preliminary data.</text>
</comment>
<dbReference type="Pfam" id="PF00583">
    <property type="entry name" value="Acetyltransf_1"/>
    <property type="match status" value="1"/>
</dbReference>
<keyword evidence="2" id="KW-0808">Transferase</keyword>